<comment type="function">
    <text evidence="2">The branched-chain alpha-keto dehydrogenase complex catalyzes the overall conversion of alpha-keto acids to acyl-CoA and CO(2). It contains multiple copies of three enzymatic components: branched-chain alpha-keto acid decarboxylase (E1), lipoamide acyltransferase (E2) and lipoamide dehydrogenase (E3).</text>
</comment>
<protein>
    <recommendedName>
        <fullName evidence="2">2-oxoisovalerate dehydrogenase subunit alpha</fullName>
        <ecNumber evidence="2">1.2.4.4</ecNumber>
    </recommendedName>
    <alternativeName>
        <fullName evidence="2">Branched-chain alpha-keto acid dehydrogenase E1 component alpha chain</fullName>
    </alternativeName>
</protein>
<keyword evidence="5" id="KW-1185">Reference proteome</keyword>
<dbReference type="Gene3D" id="3.40.50.970">
    <property type="match status" value="1"/>
</dbReference>
<keyword evidence="1 2" id="KW-0560">Oxidoreductase</keyword>
<feature type="domain" description="Dehydrogenase E1 component" evidence="3">
    <location>
        <begin position="109"/>
        <end position="258"/>
    </location>
</feature>
<reference evidence="4" key="2">
    <citation type="submission" date="2024-10" db="UniProtKB">
        <authorList>
            <consortium name="EnsemblProtists"/>
        </authorList>
    </citation>
    <scope>IDENTIFICATION</scope>
</reference>
<reference evidence="5" key="1">
    <citation type="journal article" date="2013" name="Nature">
        <title>Pan genome of the phytoplankton Emiliania underpins its global distribution.</title>
        <authorList>
            <person name="Read B.A."/>
            <person name="Kegel J."/>
            <person name="Klute M.J."/>
            <person name="Kuo A."/>
            <person name="Lefebvre S.C."/>
            <person name="Maumus F."/>
            <person name="Mayer C."/>
            <person name="Miller J."/>
            <person name="Monier A."/>
            <person name="Salamov A."/>
            <person name="Young J."/>
            <person name="Aguilar M."/>
            <person name="Claverie J.M."/>
            <person name="Frickenhaus S."/>
            <person name="Gonzalez K."/>
            <person name="Herman E.K."/>
            <person name="Lin Y.C."/>
            <person name="Napier J."/>
            <person name="Ogata H."/>
            <person name="Sarno A.F."/>
            <person name="Shmutz J."/>
            <person name="Schroeder D."/>
            <person name="de Vargas C."/>
            <person name="Verret F."/>
            <person name="von Dassow P."/>
            <person name="Valentin K."/>
            <person name="Van de Peer Y."/>
            <person name="Wheeler G."/>
            <person name="Dacks J.B."/>
            <person name="Delwiche C.F."/>
            <person name="Dyhrman S.T."/>
            <person name="Glockner G."/>
            <person name="John U."/>
            <person name="Richards T."/>
            <person name="Worden A.Z."/>
            <person name="Zhang X."/>
            <person name="Grigoriev I.V."/>
            <person name="Allen A.E."/>
            <person name="Bidle K."/>
            <person name="Borodovsky M."/>
            <person name="Bowler C."/>
            <person name="Brownlee C."/>
            <person name="Cock J.M."/>
            <person name="Elias M."/>
            <person name="Gladyshev V.N."/>
            <person name="Groth M."/>
            <person name="Guda C."/>
            <person name="Hadaegh A."/>
            <person name="Iglesias-Rodriguez M.D."/>
            <person name="Jenkins J."/>
            <person name="Jones B.M."/>
            <person name="Lawson T."/>
            <person name="Leese F."/>
            <person name="Lindquist E."/>
            <person name="Lobanov A."/>
            <person name="Lomsadze A."/>
            <person name="Malik S.B."/>
            <person name="Marsh M.E."/>
            <person name="Mackinder L."/>
            <person name="Mock T."/>
            <person name="Mueller-Roeber B."/>
            <person name="Pagarete A."/>
            <person name="Parker M."/>
            <person name="Probert I."/>
            <person name="Quesneville H."/>
            <person name="Raines C."/>
            <person name="Rensing S.A."/>
            <person name="Riano-Pachon D.M."/>
            <person name="Richier S."/>
            <person name="Rokitta S."/>
            <person name="Shiraiwa Y."/>
            <person name="Soanes D.M."/>
            <person name="van der Giezen M."/>
            <person name="Wahlund T.M."/>
            <person name="Williams B."/>
            <person name="Wilson W."/>
            <person name="Wolfe G."/>
            <person name="Wurch L.L."/>
        </authorList>
    </citation>
    <scope>NUCLEOTIDE SEQUENCE</scope>
</reference>
<dbReference type="SUPFAM" id="SSF52518">
    <property type="entry name" value="Thiamin diphosphate-binding fold (THDP-binding)"/>
    <property type="match status" value="1"/>
</dbReference>
<name>A0A0D3KNK1_EMIH1</name>
<dbReference type="PANTHER" id="PTHR43380">
    <property type="entry name" value="2-OXOISOVALERATE DEHYDROGENASE SUBUNIT ALPHA, MITOCHONDRIAL"/>
    <property type="match status" value="1"/>
</dbReference>
<evidence type="ECO:0000256" key="2">
    <source>
        <dbReference type="RuleBase" id="RU365014"/>
    </source>
</evidence>
<evidence type="ECO:0000256" key="1">
    <source>
        <dbReference type="ARBA" id="ARBA00023002"/>
    </source>
</evidence>
<organism evidence="4 5">
    <name type="scientific">Emiliania huxleyi (strain CCMP1516)</name>
    <dbReference type="NCBI Taxonomy" id="280463"/>
    <lineage>
        <taxon>Eukaryota</taxon>
        <taxon>Haptista</taxon>
        <taxon>Haptophyta</taxon>
        <taxon>Prymnesiophyceae</taxon>
        <taxon>Isochrysidales</taxon>
        <taxon>Noelaerhabdaceae</taxon>
        <taxon>Emiliania</taxon>
    </lineage>
</organism>
<dbReference type="EC" id="1.2.4.4" evidence="2"/>
<dbReference type="PANTHER" id="PTHR43380:SF1">
    <property type="entry name" value="2-OXOISOVALERATE DEHYDROGENASE SUBUNIT ALPHA, MITOCHONDRIAL"/>
    <property type="match status" value="1"/>
</dbReference>
<dbReference type="AlphaFoldDB" id="A0A0D3KNK1"/>
<evidence type="ECO:0000259" key="3">
    <source>
        <dbReference type="Pfam" id="PF00676"/>
    </source>
</evidence>
<dbReference type="GeneID" id="17282606"/>
<comment type="cofactor">
    <cofactor evidence="2">
        <name>thiamine diphosphate</name>
        <dbReference type="ChEBI" id="CHEBI:58937"/>
    </cofactor>
</comment>
<dbReference type="EnsemblProtists" id="EOD37336">
    <property type="protein sequence ID" value="EOD37336"/>
    <property type="gene ID" value="EMIHUDRAFT_460506"/>
</dbReference>
<proteinExistence type="inferred from homology"/>
<evidence type="ECO:0000313" key="4">
    <source>
        <dbReference type="EnsemblProtists" id="EOD37336"/>
    </source>
</evidence>
<accession>A0A0D3KNK1</accession>
<dbReference type="PaxDb" id="2903-EOD37336"/>
<dbReference type="InterPro" id="IPR001017">
    <property type="entry name" value="DH_E1"/>
</dbReference>
<sequence length="265" mass="27995">MRLRQLLSGGAANRGNSLHLPAHRCTSSLATKLPEVASAARFASRVDAALAAPAPAAADLATLAHDPERVRLVLRAAMATTHLHTQSRIAAYEGEGYYTIGPCGEELLASVALALRPTDPAALHYRHVGTLVARQLQRGATLERVLLDRARGHTISVNDPVTGGVHCSLGDDPQFDFLVTSTLASQGPQAVGRAVAIEHLPAAQRWPSDAISYVSCGDGSVNNSEWLSAVNAAELVAHRRRACPVLFCVSDNGLSISFKTGTWTA</sequence>
<dbReference type="OMA" id="CGEENMA"/>
<dbReference type="InterPro" id="IPR050771">
    <property type="entry name" value="Alpha-ketoacid_DH_E1_comp"/>
</dbReference>
<keyword evidence="2" id="KW-0786">Thiamine pyrophosphate</keyword>
<dbReference type="KEGG" id="ehx:EMIHUDRAFT_460506"/>
<dbReference type="STRING" id="2903.R1FNZ1"/>
<dbReference type="RefSeq" id="XP_005789765.1">
    <property type="nucleotide sequence ID" value="XM_005789708.1"/>
</dbReference>
<dbReference type="InterPro" id="IPR029061">
    <property type="entry name" value="THDP-binding"/>
</dbReference>
<evidence type="ECO:0000313" key="5">
    <source>
        <dbReference type="Proteomes" id="UP000013827"/>
    </source>
</evidence>
<dbReference type="GO" id="GO:0003863">
    <property type="term" value="F:branched-chain 2-oxo acid dehydrogenase activity"/>
    <property type="evidence" value="ECO:0007669"/>
    <property type="project" value="UniProtKB-EC"/>
</dbReference>
<dbReference type="GO" id="GO:0009083">
    <property type="term" value="P:branched-chain amino acid catabolic process"/>
    <property type="evidence" value="ECO:0007669"/>
    <property type="project" value="TreeGrafter"/>
</dbReference>
<comment type="catalytic activity">
    <reaction evidence="2">
        <text>N(6)-[(R)-lipoyl]-L-lysyl-[protein] + 3-methyl-2-oxobutanoate + H(+) = N(6)-[(R)-S(8)-2-methylpropanoyldihydrolipoyl]-L-lysyl-[protein] + CO2</text>
        <dbReference type="Rhea" id="RHEA:13457"/>
        <dbReference type="Rhea" id="RHEA-COMP:10474"/>
        <dbReference type="Rhea" id="RHEA-COMP:10497"/>
        <dbReference type="ChEBI" id="CHEBI:11851"/>
        <dbReference type="ChEBI" id="CHEBI:15378"/>
        <dbReference type="ChEBI" id="CHEBI:16526"/>
        <dbReference type="ChEBI" id="CHEBI:83099"/>
        <dbReference type="ChEBI" id="CHEBI:83142"/>
        <dbReference type="EC" id="1.2.4.4"/>
    </reaction>
</comment>
<dbReference type="Pfam" id="PF00676">
    <property type="entry name" value="E1_dh"/>
    <property type="match status" value="1"/>
</dbReference>
<dbReference type="Proteomes" id="UP000013827">
    <property type="component" value="Unassembled WGS sequence"/>
</dbReference>
<comment type="similarity">
    <text evidence="2">Belongs to the BCKDHA family.</text>
</comment>
<dbReference type="HOGENOM" id="CLU_1052097_0_0_1"/>